<dbReference type="Gene3D" id="6.10.140.2220">
    <property type="match status" value="1"/>
</dbReference>
<evidence type="ECO:0000313" key="8">
    <source>
        <dbReference type="Proteomes" id="UP000242180"/>
    </source>
</evidence>
<dbReference type="PROSITE" id="PS50865">
    <property type="entry name" value="ZF_MYND_2"/>
    <property type="match status" value="1"/>
</dbReference>
<dbReference type="PANTHER" id="PTHR12197:SF251">
    <property type="entry name" value="EG:BACR7C10.4 PROTEIN"/>
    <property type="match status" value="1"/>
</dbReference>
<gene>
    <name evidence="7" type="ORF">BCR43DRAFT_497957</name>
</gene>
<evidence type="ECO:0000259" key="6">
    <source>
        <dbReference type="PROSITE" id="PS50865"/>
    </source>
</evidence>
<dbReference type="SUPFAM" id="SSF144232">
    <property type="entry name" value="HIT/MYND zinc finger-like"/>
    <property type="match status" value="1"/>
</dbReference>
<dbReference type="EMBL" id="MCGN01000010">
    <property type="protein sequence ID" value="ORY92201.1"/>
    <property type="molecule type" value="Genomic_DNA"/>
</dbReference>
<dbReference type="OMA" id="WDLLEMC"/>
<organism evidence="7 8">
    <name type="scientific">Syncephalastrum racemosum</name>
    <name type="common">Filamentous fungus</name>
    <dbReference type="NCBI Taxonomy" id="13706"/>
    <lineage>
        <taxon>Eukaryota</taxon>
        <taxon>Fungi</taxon>
        <taxon>Fungi incertae sedis</taxon>
        <taxon>Mucoromycota</taxon>
        <taxon>Mucoromycotina</taxon>
        <taxon>Mucoromycetes</taxon>
        <taxon>Mucorales</taxon>
        <taxon>Syncephalastraceae</taxon>
        <taxon>Syncephalastrum</taxon>
    </lineage>
</organism>
<dbReference type="InterPro" id="IPR001214">
    <property type="entry name" value="SET_dom"/>
</dbReference>
<dbReference type="PROSITE" id="PS01360">
    <property type="entry name" value="ZF_MYND_1"/>
    <property type="match status" value="1"/>
</dbReference>
<feature type="domain" description="SET" evidence="5">
    <location>
        <begin position="16"/>
        <end position="275"/>
    </location>
</feature>
<keyword evidence="2 4" id="KW-0863">Zinc-finger</keyword>
<name>A0A1X2H339_SYNRA</name>
<dbReference type="GO" id="GO:0008270">
    <property type="term" value="F:zinc ion binding"/>
    <property type="evidence" value="ECO:0007669"/>
    <property type="project" value="UniProtKB-KW"/>
</dbReference>
<evidence type="ECO:0000256" key="4">
    <source>
        <dbReference type="PROSITE-ProRule" id="PRU00134"/>
    </source>
</evidence>
<dbReference type="OrthoDB" id="5945798at2759"/>
<dbReference type="PANTHER" id="PTHR12197">
    <property type="entry name" value="HISTONE-LYSINE N-METHYLTRANSFERASE SMYD"/>
    <property type="match status" value="1"/>
</dbReference>
<dbReference type="Proteomes" id="UP000242180">
    <property type="component" value="Unassembled WGS sequence"/>
</dbReference>
<comment type="caution">
    <text evidence="7">The sequence shown here is derived from an EMBL/GenBank/DDBJ whole genome shotgun (WGS) entry which is preliminary data.</text>
</comment>
<dbReference type="Pfam" id="PF00856">
    <property type="entry name" value="SET"/>
    <property type="match status" value="1"/>
</dbReference>
<dbReference type="InterPro" id="IPR050869">
    <property type="entry name" value="H3K4_H4K5_MeTrfase"/>
</dbReference>
<sequence length="576" mass="66153">MDKGSPLEQYLRGCHLELQAAEESNRGRNVVATSLLKRGSVVTTSQPLGAVPLKANRHEFCNYCFRKLGQQYPPAALQRCSRCKAAYFCDMQCFKNAWLSYHQFVCQPPAANDTQDENNEDQEDQELDLEMTERVALNVARYEERRAAQPTVEEEVEDETVEVTMEAFSSLMEHREDHPKHLLAHYEQVARTALAKSYIKASAEDLIRYQCRFRCNNFAIYDEQLFTIGEGTYPVASLFNHTCRPNAAIIFDGALLVIKAIEDILPGQEVSIAYVDVAHARQPRLQSLQDKYFFTCTCPRCTDDSYLGRIDAMLGEEPSDWERAQELLDPSNSFQQQVLAASEDWDLLGHTRRFNRKNNDEPELDRPLTLSLYTHFCLQRLTPYLWTARNASFGFVSGSPPQTPPPSTNSCGTLTTFDDPPPSTCRPYPGETYEEILEGVITKAQQYPVPAVVPYRIRTLAAASRLFFDQMMESKWRNATRLGMYILVQYSIVYPPYHPMLAQHLLLLAKAAWNSIIQNEMVTQTKRLENVQERGVRRWIVLAKEVISCTFGRQSNMWREVVELEWIFMREQKLKS</sequence>
<dbReference type="InterPro" id="IPR002893">
    <property type="entry name" value="Znf_MYND"/>
</dbReference>
<dbReference type="STRING" id="13706.A0A1X2H339"/>
<feature type="domain" description="MYND-type" evidence="6">
    <location>
        <begin position="61"/>
        <end position="106"/>
    </location>
</feature>
<dbReference type="GO" id="GO:0005634">
    <property type="term" value="C:nucleus"/>
    <property type="evidence" value="ECO:0007669"/>
    <property type="project" value="TreeGrafter"/>
</dbReference>
<accession>A0A1X2H339</accession>
<evidence type="ECO:0008006" key="9">
    <source>
        <dbReference type="Google" id="ProtNLM"/>
    </source>
</evidence>
<proteinExistence type="predicted"/>
<dbReference type="InterPro" id="IPR046341">
    <property type="entry name" value="SET_dom_sf"/>
</dbReference>
<keyword evidence="8" id="KW-1185">Reference proteome</keyword>
<dbReference type="SUPFAM" id="SSF82199">
    <property type="entry name" value="SET domain"/>
    <property type="match status" value="1"/>
</dbReference>
<dbReference type="AlphaFoldDB" id="A0A1X2H339"/>
<dbReference type="InParanoid" id="A0A1X2H339"/>
<dbReference type="Gene3D" id="2.170.270.10">
    <property type="entry name" value="SET domain"/>
    <property type="match status" value="1"/>
</dbReference>
<dbReference type="Gene3D" id="1.10.220.160">
    <property type="match status" value="1"/>
</dbReference>
<keyword evidence="1" id="KW-0479">Metal-binding</keyword>
<evidence type="ECO:0000256" key="2">
    <source>
        <dbReference type="ARBA" id="ARBA00022771"/>
    </source>
</evidence>
<keyword evidence="3" id="KW-0862">Zinc</keyword>
<evidence type="ECO:0000259" key="5">
    <source>
        <dbReference type="PROSITE" id="PS50280"/>
    </source>
</evidence>
<protein>
    <recommendedName>
        <fullName evidence="9">SET domain-containing protein</fullName>
    </recommendedName>
</protein>
<evidence type="ECO:0000313" key="7">
    <source>
        <dbReference type="EMBL" id="ORY92201.1"/>
    </source>
</evidence>
<dbReference type="PROSITE" id="PS50280">
    <property type="entry name" value="SET"/>
    <property type="match status" value="1"/>
</dbReference>
<evidence type="ECO:0000256" key="1">
    <source>
        <dbReference type="ARBA" id="ARBA00022723"/>
    </source>
</evidence>
<evidence type="ECO:0000256" key="3">
    <source>
        <dbReference type="ARBA" id="ARBA00022833"/>
    </source>
</evidence>
<reference evidence="7 8" key="1">
    <citation type="submission" date="2016-07" db="EMBL/GenBank/DDBJ databases">
        <title>Pervasive Adenine N6-methylation of Active Genes in Fungi.</title>
        <authorList>
            <consortium name="DOE Joint Genome Institute"/>
            <person name="Mondo S.J."/>
            <person name="Dannebaum R.O."/>
            <person name="Kuo R.C."/>
            <person name="Labutti K."/>
            <person name="Haridas S."/>
            <person name="Kuo A."/>
            <person name="Salamov A."/>
            <person name="Ahrendt S.R."/>
            <person name="Lipzen A."/>
            <person name="Sullivan W."/>
            <person name="Andreopoulos W.B."/>
            <person name="Clum A."/>
            <person name="Lindquist E."/>
            <person name="Daum C."/>
            <person name="Ramamoorthy G.K."/>
            <person name="Gryganskyi A."/>
            <person name="Culley D."/>
            <person name="Magnuson J.K."/>
            <person name="James T.Y."/>
            <person name="O'Malley M.A."/>
            <person name="Stajich J.E."/>
            <person name="Spatafora J.W."/>
            <person name="Visel A."/>
            <person name="Grigoriev I.V."/>
        </authorList>
    </citation>
    <scope>NUCLEOTIDE SEQUENCE [LARGE SCALE GENOMIC DNA]</scope>
    <source>
        <strain evidence="7 8">NRRL 2496</strain>
    </source>
</reference>